<dbReference type="InterPro" id="IPR004541">
    <property type="entry name" value="Transl_elong_EFTu/EF1A_bac/org"/>
</dbReference>
<evidence type="ECO:0000256" key="3">
    <source>
        <dbReference type="ARBA" id="ARBA00007249"/>
    </source>
</evidence>
<dbReference type="SUPFAM" id="SSF52540">
    <property type="entry name" value="P-loop containing nucleoside triphosphate hydrolases"/>
    <property type="match status" value="1"/>
</dbReference>
<dbReference type="GO" id="GO:0003746">
    <property type="term" value="F:translation elongation factor activity"/>
    <property type="evidence" value="ECO:0007669"/>
    <property type="project" value="UniProtKB-UniRule"/>
</dbReference>
<dbReference type="InterPro" id="IPR004160">
    <property type="entry name" value="Transl_elong_EFTu/EF1A_C"/>
</dbReference>
<dbReference type="Gene3D" id="3.40.50.300">
    <property type="entry name" value="P-loop containing nucleotide triphosphate hydrolases"/>
    <property type="match status" value="1"/>
</dbReference>
<gene>
    <name evidence="12" type="ORF">Agub_g3557</name>
</gene>
<dbReference type="GO" id="GO:0070125">
    <property type="term" value="P:mitochondrial translational elongation"/>
    <property type="evidence" value="ECO:0007669"/>
    <property type="project" value="TreeGrafter"/>
</dbReference>
<dbReference type="InterPro" id="IPR027417">
    <property type="entry name" value="P-loop_NTPase"/>
</dbReference>
<dbReference type="GO" id="GO:0005525">
    <property type="term" value="F:GTP binding"/>
    <property type="evidence" value="ECO:0007669"/>
    <property type="project" value="UniProtKB-UniRule"/>
</dbReference>
<dbReference type="NCBIfam" id="TIGR00485">
    <property type="entry name" value="EF-Tu"/>
    <property type="match status" value="1"/>
</dbReference>
<evidence type="ECO:0000313" key="12">
    <source>
        <dbReference type="EMBL" id="GFR42626.1"/>
    </source>
</evidence>
<evidence type="ECO:0000256" key="4">
    <source>
        <dbReference type="ARBA" id="ARBA00022528"/>
    </source>
</evidence>
<sequence length="400" mass="43763">MSEGVYDINSRSKRHLNVGTIGHVGHGKTTLTAAITKVLSETNGTKAVGYDELDKTPEEKARGISIHATHVEYQAKNRHFAHVDCPGHVDYVNNMITGAAQMDVAILVVSAEDGPMPQTREHLLLARQMGVRHILVFLNKCDVVEDEGDRELVDVKVRELLGSCMFPANELPIVRGSALCALNGEKSDTVGKSSILELVQALVEYVHEPERPTLLPFLMPIEDVYSIAGRGTVVIGRIKRGVVKPGDEVEIIGLRDTIKSTVTSVEMFKQSLSEGQAGDYVGLLIDGVKREDVSRGQAVCKAGSMQPFKQFDGEFYALSKEEGGRHRPFTRKYKPQFFIGTAGVSGRIVLPDGIEMVMPGDNFTARVELRVPVAMQENMYVAVRDSDKTVAVGVINKVHA</sequence>
<dbReference type="InterPro" id="IPR031157">
    <property type="entry name" value="G_TR_CS"/>
</dbReference>
<dbReference type="InterPro" id="IPR009001">
    <property type="entry name" value="Transl_elong_EF1A/Init_IF2_C"/>
</dbReference>
<evidence type="ECO:0000313" key="13">
    <source>
        <dbReference type="Proteomes" id="UP001054857"/>
    </source>
</evidence>
<dbReference type="Proteomes" id="UP001054857">
    <property type="component" value="Unassembled WGS sequence"/>
</dbReference>
<protein>
    <recommendedName>
        <fullName evidence="10">Elongation factor Tu</fullName>
    </recommendedName>
</protein>
<dbReference type="PRINTS" id="PR00315">
    <property type="entry name" value="ELONGATNFCT"/>
</dbReference>
<dbReference type="InterPro" id="IPR041709">
    <property type="entry name" value="EF-Tu_GTP-bd"/>
</dbReference>
<evidence type="ECO:0000256" key="7">
    <source>
        <dbReference type="ARBA" id="ARBA00022768"/>
    </source>
</evidence>
<dbReference type="Pfam" id="PF03144">
    <property type="entry name" value="GTP_EFTU_D2"/>
    <property type="match status" value="1"/>
</dbReference>
<dbReference type="InterPro" id="IPR050055">
    <property type="entry name" value="EF-Tu_GTPase"/>
</dbReference>
<dbReference type="InterPro" id="IPR000795">
    <property type="entry name" value="T_Tr_GTP-bd_dom"/>
</dbReference>
<dbReference type="AlphaFoldDB" id="A0AAD3DIU2"/>
<dbReference type="InterPro" id="IPR005225">
    <property type="entry name" value="Small_GTP-bd"/>
</dbReference>
<feature type="domain" description="Tr-type G" evidence="11">
    <location>
        <begin position="13"/>
        <end position="210"/>
    </location>
</feature>
<dbReference type="GO" id="GO:0003924">
    <property type="term" value="F:GTPase activity"/>
    <property type="evidence" value="ECO:0007669"/>
    <property type="project" value="UniProtKB-UniRule"/>
</dbReference>
<comment type="caution">
    <text evidence="12">The sequence shown here is derived from an EMBL/GenBank/DDBJ whole genome shotgun (WGS) entry which is preliminary data.</text>
</comment>
<comment type="subcellular location">
    <subcellularLocation>
        <location evidence="2">Plastid</location>
        <location evidence="2">Chloroplast</location>
    </subcellularLocation>
</comment>
<dbReference type="CDD" id="cd03707">
    <property type="entry name" value="EFTU_III"/>
    <property type="match status" value="1"/>
</dbReference>
<dbReference type="PROSITE" id="PS51722">
    <property type="entry name" value="G_TR_2"/>
    <property type="match status" value="1"/>
</dbReference>
<proteinExistence type="inferred from homology"/>
<dbReference type="FunFam" id="3.40.50.300:FF:000003">
    <property type="entry name" value="Elongation factor Tu"/>
    <property type="match status" value="1"/>
</dbReference>
<dbReference type="InterPro" id="IPR033720">
    <property type="entry name" value="EFTU_2"/>
</dbReference>
<keyword evidence="4" id="KW-0150">Chloroplast</keyword>
<dbReference type="NCBIfam" id="TIGR00231">
    <property type="entry name" value="small_GTP"/>
    <property type="match status" value="1"/>
</dbReference>
<dbReference type="CDD" id="cd03697">
    <property type="entry name" value="EFTU_II"/>
    <property type="match status" value="1"/>
</dbReference>
<dbReference type="PROSITE" id="PS00301">
    <property type="entry name" value="G_TR_1"/>
    <property type="match status" value="1"/>
</dbReference>
<evidence type="ECO:0000256" key="5">
    <source>
        <dbReference type="ARBA" id="ARBA00022640"/>
    </source>
</evidence>
<dbReference type="SUPFAM" id="SSF50447">
    <property type="entry name" value="Translation proteins"/>
    <property type="match status" value="1"/>
</dbReference>
<dbReference type="PANTHER" id="PTHR43721:SF22">
    <property type="entry name" value="ELONGATION FACTOR TU, MITOCHONDRIAL"/>
    <property type="match status" value="1"/>
</dbReference>
<keyword evidence="5" id="KW-0934">Plastid</keyword>
<dbReference type="Pfam" id="PF03143">
    <property type="entry name" value="GTP_EFTU_D3"/>
    <property type="match status" value="1"/>
</dbReference>
<evidence type="ECO:0000256" key="8">
    <source>
        <dbReference type="ARBA" id="ARBA00022917"/>
    </source>
</evidence>
<dbReference type="EMBL" id="BMAR01000003">
    <property type="protein sequence ID" value="GFR42626.1"/>
    <property type="molecule type" value="Genomic_DNA"/>
</dbReference>
<evidence type="ECO:0000256" key="1">
    <source>
        <dbReference type="ARBA" id="ARBA00003982"/>
    </source>
</evidence>
<evidence type="ECO:0000256" key="2">
    <source>
        <dbReference type="ARBA" id="ARBA00004229"/>
    </source>
</evidence>
<dbReference type="FunFam" id="2.40.30.10:FF:000001">
    <property type="entry name" value="Elongation factor Tu"/>
    <property type="match status" value="1"/>
</dbReference>
<keyword evidence="7 10" id="KW-0251">Elongation factor</keyword>
<dbReference type="NCBIfam" id="NF009372">
    <property type="entry name" value="PRK12735.1"/>
    <property type="match status" value="1"/>
</dbReference>
<dbReference type="SUPFAM" id="SSF50465">
    <property type="entry name" value="EF-Tu/eEF-1alpha/eIF2-gamma C-terminal domain"/>
    <property type="match status" value="1"/>
</dbReference>
<evidence type="ECO:0000256" key="9">
    <source>
        <dbReference type="ARBA" id="ARBA00023134"/>
    </source>
</evidence>
<keyword evidence="6 10" id="KW-0547">Nucleotide-binding</keyword>
<dbReference type="CDD" id="cd01884">
    <property type="entry name" value="EF_Tu"/>
    <property type="match status" value="1"/>
</dbReference>
<reference evidence="12 13" key="1">
    <citation type="journal article" date="2021" name="Sci. Rep.">
        <title>Genome sequencing of the multicellular alga Astrephomene provides insights into convergent evolution of germ-soma differentiation.</title>
        <authorList>
            <person name="Yamashita S."/>
            <person name="Yamamoto K."/>
            <person name="Matsuzaki R."/>
            <person name="Suzuki S."/>
            <person name="Yamaguchi H."/>
            <person name="Hirooka S."/>
            <person name="Minakuchi Y."/>
            <person name="Miyagishima S."/>
            <person name="Kawachi M."/>
            <person name="Toyoda A."/>
            <person name="Nozaki H."/>
        </authorList>
    </citation>
    <scope>NUCLEOTIDE SEQUENCE [LARGE SCALE GENOMIC DNA]</scope>
    <source>
        <strain evidence="12 13">NIES-4017</strain>
    </source>
</reference>
<dbReference type="GO" id="GO:0009507">
    <property type="term" value="C:chloroplast"/>
    <property type="evidence" value="ECO:0007669"/>
    <property type="project" value="UniProtKB-SubCell"/>
</dbReference>
<dbReference type="PANTHER" id="PTHR43721">
    <property type="entry name" value="ELONGATION FACTOR TU-RELATED"/>
    <property type="match status" value="1"/>
</dbReference>
<evidence type="ECO:0000256" key="6">
    <source>
        <dbReference type="ARBA" id="ARBA00022741"/>
    </source>
</evidence>
<name>A0AAD3DIU2_9CHLO</name>
<dbReference type="InterPro" id="IPR004161">
    <property type="entry name" value="EFTu-like_2"/>
</dbReference>
<organism evidence="12 13">
    <name type="scientific">Astrephomene gubernaculifera</name>
    <dbReference type="NCBI Taxonomy" id="47775"/>
    <lineage>
        <taxon>Eukaryota</taxon>
        <taxon>Viridiplantae</taxon>
        <taxon>Chlorophyta</taxon>
        <taxon>core chlorophytes</taxon>
        <taxon>Chlorophyceae</taxon>
        <taxon>CS clade</taxon>
        <taxon>Chlamydomonadales</taxon>
        <taxon>Astrephomenaceae</taxon>
        <taxon>Astrephomene</taxon>
    </lineage>
</organism>
<dbReference type="InterPro" id="IPR009000">
    <property type="entry name" value="Transl_B-barrel_sf"/>
</dbReference>
<dbReference type="Pfam" id="PF00009">
    <property type="entry name" value="GTP_EFTU"/>
    <property type="match status" value="1"/>
</dbReference>
<accession>A0AAD3DIU2</accession>
<keyword evidence="9 10" id="KW-0342">GTP-binding</keyword>
<comment type="similarity">
    <text evidence="3 10">Belongs to the TRAFAC class translation factor GTPase superfamily. Classic translation factor GTPase family. EF-Tu/EF-1A subfamily.</text>
</comment>
<dbReference type="GO" id="GO:0005739">
    <property type="term" value="C:mitochondrion"/>
    <property type="evidence" value="ECO:0007669"/>
    <property type="project" value="TreeGrafter"/>
</dbReference>
<evidence type="ECO:0000256" key="10">
    <source>
        <dbReference type="RuleBase" id="RU000325"/>
    </source>
</evidence>
<dbReference type="NCBIfam" id="NF009373">
    <property type="entry name" value="PRK12736.1"/>
    <property type="match status" value="1"/>
</dbReference>
<keyword evidence="8" id="KW-0648">Protein biosynthesis</keyword>
<dbReference type="NCBIfam" id="NF000766">
    <property type="entry name" value="PRK00049.1"/>
    <property type="match status" value="1"/>
</dbReference>
<comment type="function">
    <text evidence="1 10">This protein promotes the GTP-dependent binding of aminoacyl-tRNA to the A-site of ribosomes during protein biosynthesis.</text>
</comment>
<dbReference type="Gene3D" id="2.40.30.10">
    <property type="entry name" value="Translation factors"/>
    <property type="match status" value="2"/>
</dbReference>
<evidence type="ECO:0000259" key="11">
    <source>
        <dbReference type="PROSITE" id="PS51722"/>
    </source>
</evidence>
<keyword evidence="13" id="KW-1185">Reference proteome</keyword>